<name>Q07Q77_RHOP5</name>
<feature type="region of interest" description="Disordered" evidence="1">
    <location>
        <begin position="89"/>
        <end position="112"/>
    </location>
</feature>
<sequence>MLAPGLASAQPGLAQWREPCGLRDMPSAEAGAALQRLLGKIKERYPGGSILAVKRTTLDLEGLHLVYRVKVLPIDGRIVWLVYDATTLEPPEAGSDHATATQADRECQWGRS</sequence>
<proteinExistence type="predicted"/>
<organism evidence="2">
    <name type="scientific">Rhodopseudomonas palustris (strain BisA53)</name>
    <dbReference type="NCBI Taxonomy" id="316055"/>
    <lineage>
        <taxon>Bacteria</taxon>
        <taxon>Pseudomonadati</taxon>
        <taxon>Pseudomonadota</taxon>
        <taxon>Alphaproteobacteria</taxon>
        <taxon>Hyphomicrobiales</taxon>
        <taxon>Nitrobacteraceae</taxon>
        <taxon>Rhodopseudomonas</taxon>
    </lineage>
</organism>
<evidence type="ECO:0008006" key="3">
    <source>
        <dbReference type="Google" id="ProtNLM"/>
    </source>
</evidence>
<reference evidence="2" key="1">
    <citation type="submission" date="2006-09" db="EMBL/GenBank/DDBJ databases">
        <title>Complete sequence of Rhodopseudomonas palustris BisA53.</title>
        <authorList>
            <consortium name="US DOE Joint Genome Institute"/>
            <person name="Copeland A."/>
            <person name="Lucas S."/>
            <person name="Lapidus A."/>
            <person name="Barry K."/>
            <person name="Detter J.C."/>
            <person name="Glavina del Rio T."/>
            <person name="Hammon N."/>
            <person name="Israni S."/>
            <person name="Dalin E."/>
            <person name="Tice H."/>
            <person name="Pitluck S."/>
            <person name="Chain P."/>
            <person name="Malfatti S."/>
            <person name="Shin M."/>
            <person name="Vergez L."/>
            <person name="Schmutz J."/>
            <person name="Larimer F."/>
            <person name="Land M."/>
            <person name="Hauser L."/>
            <person name="Pelletier D.A."/>
            <person name="Kyrpides N."/>
            <person name="Kim E."/>
            <person name="Harwood C.S."/>
            <person name="Oda Y."/>
            <person name="Richardson P."/>
        </authorList>
    </citation>
    <scope>NUCLEOTIDE SEQUENCE [LARGE SCALE GENOMIC DNA]</scope>
    <source>
        <strain evidence="2">BisA53</strain>
    </source>
</reference>
<gene>
    <name evidence="2" type="ordered locus">RPE_1963</name>
</gene>
<dbReference type="AlphaFoldDB" id="Q07Q77"/>
<feature type="compositionally biased region" description="Basic and acidic residues" evidence="1">
    <location>
        <begin position="103"/>
        <end position="112"/>
    </location>
</feature>
<evidence type="ECO:0000313" key="2">
    <source>
        <dbReference type="EMBL" id="ABJ05907.1"/>
    </source>
</evidence>
<dbReference type="EMBL" id="CP000463">
    <property type="protein sequence ID" value="ABJ05907.1"/>
    <property type="molecule type" value="Genomic_DNA"/>
</dbReference>
<evidence type="ECO:0000256" key="1">
    <source>
        <dbReference type="SAM" id="MobiDB-lite"/>
    </source>
</evidence>
<dbReference type="KEGG" id="rpe:RPE_1963"/>
<accession>Q07Q77</accession>
<protein>
    <recommendedName>
        <fullName evidence="3">PepSY domain-containing protein</fullName>
    </recommendedName>
</protein>
<dbReference type="STRING" id="316055.RPE_1963"/>
<dbReference type="HOGENOM" id="CLU_2143905_0_0_5"/>